<gene>
    <name evidence="1" type="ORF">MYCFIDRAFT_178292</name>
</gene>
<dbReference type="HOGENOM" id="CLU_1054222_0_0_1"/>
<accession>M3ARP1</accession>
<dbReference type="GeneID" id="19333918"/>
<dbReference type="RefSeq" id="XP_007930372.1">
    <property type="nucleotide sequence ID" value="XM_007932181.1"/>
</dbReference>
<dbReference type="KEGG" id="pfj:MYCFIDRAFT_178292"/>
<dbReference type="EMBL" id="KB446562">
    <property type="protein sequence ID" value="EME79728.1"/>
    <property type="molecule type" value="Genomic_DNA"/>
</dbReference>
<dbReference type="Proteomes" id="UP000016932">
    <property type="component" value="Unassembled WGS sequence"/>
</dbReference>
<dbReference type="VEuPathDB" id="FungiDB:MYCFIDRAFT_178292"/>
<keyword evidence="2" id="KW-1185">Reference proteome</keyword>
<reference evidence="1 2" key="1">
    <citation type="journal article" date="2012" name="PLoS Pathog.">
        <title>Diverse lifestyles and strategies of plant pathogenesis encoded in the genomes of eighteen Dothideomycetes fungi.</title>
        <authorList>
            <person name="Ohm R.A."/>
            <person name="Feau N."/>
            <person name="Henrissat B."/>
            <person name="Schoch C.L."/>
            <person name="Horwitz B.A."/>
            <person name="Barry K.W."/>
            <person name="Condon B.J."/>
            <person name="Copeland A.C."/>
            <person name="Dhillon B."/>
            <person name="Glaser F."/>
            <person name="Hesse C.N."/>
            <person name="Kosti I."/>
            <person name="LaButti K."/>
            <person name="Lindquist E.A."/>
            <person name="Lucas S."/>
            <person name="Salamov A.A."/>
            <person name="Bradshaw R.E."/>
            <person name="Ciuffetti L."/>
            <person name="Hamelin R.C."/>
            <person name="Kema G.H.J."/>
            <person name="Lawrence C."/>
            <person name="Scott J.A."/>
            <person name="Spatafora J.W."/>
            <person name="Turgeon B.G."/>
            <person name="de Wit P.J.G.M."/>
            <person name="Zhong S."/>
            <person name="Goodwin S.B."/>
            <person name="Grigoriev I.V."/>
        </authorList>
    </citation>
    <scope>NUCLEOTIDE SEQUENCE [LARGE SCALE GENOMIC DNA]</scope>
    <source>
        <strain evidence="1 2">CIRAD86</strain>
    </source>
</reference>
<organism evidence="1 2">
    <name type="scientific">Pseudocercospora fijiensis (strain CIRAD86)</name>
    <name type="common">Black leaf streak disease fungus</name>
    <name type="synonym">Mycosphaerella fijiensis</name>
    <dbReference type="NCBI Taxonomy" id="383855"/>
    <lineage>
        <taxon>Eukaryota</taxon>
        <taxon>Fungi</taxon>
        <taxon>Dikarya</taxon>
        <taxon>Ascomycota</taxon>
        <taxon>Pezizomycotina</taxon>
        <taxon>Dothideomycetes</taxon>
        <taxon>Dothideomycetidae</taxon>
        <taxon>Mycosphaerellales</taxon>
        <taxon>Mycosphaerellaceae</taxon>
        <taxon>Pseudocercospora</taxon>
    </lineage>
</organism>
<protein>
    <submittedName>
        <fullName evidence="1">Uncharacterized protein</fullName>
    </submittedName>
</protein>
<sequence length="264" mass="29553">MASAHPTEIAKQAVNRRPKLIKPPTLLVHVLAASVLARAYSTSCVGWLARLTSASNTSKNILKLRYQKVVRAVEIVLVASLSIRIKMRRVGVGRRPEKGDELRTVNLLVVFTFVSLLIHQAHQAWPYQPPMEKRPTMMHTSPMAALLCMRRRPSLTSLREKHCSTKAPRAIQKLGLDSFRMSGSSWCTLGSTLHGQTTRRDHSLLLGCYKPDTSGRLHPGIPTTSDYTMISASKRSKERLITHANLCDCYTHSPQTFWPSLTSF</sequence>
<dbReference type="AlphaFoldDB" id="M3ARP1"/>
<proteinExistence type="predicted"/>
<evidence type="ECO:0000313" key="2">
    <source>
        <dbReference type="Proteomes" id="UP000016932"/>
    </source>
</evidence>
<name>M3ARP1_PSEFD</name>
<evidence type="ECO:0000313" key="1">
    <source>
        <dbReference type="EMBL" id="EME79728.1"/>
    </source>
</evidence>